<evidence type="ECO:0000313" key="3">
    <source>
        <dbReference type="EMBL" id="KAK5080790.1"/>
    </source>
</evidence>
<reference evidence="3 4" key="1">
    <citation type="submission" date="2023-08" db="EMBL/GenBank/DDBJ databases">
        <title>Black Yeasts Isolated from many extreme environments.</title>
        <authorList>
            <person name="Coleine C."/>
            <person name="Stajich J.E."/>
            <person name="Selbmann L."/>
        </authorList>
    </citation>
    <scope>NUCLEOTIDE SEQUENCE [LARGE SCALE GENOMIC DNA]</scope>
    <source>
        <strain evidence="3 4">CCFEE 5885</strain>
    </source>
</reference>
<evidence type="ECO:0000256" key="1">
    <source>
        <dbReference type="SAM" id="MobiDB-lite"/>
    </source>
</evidence>
<proteinExistence type="predicted"/>
<organism evidence="3 4">
    <name type="scientific">Lithohypha guttulata</name>
    <dbReference type="NCBI Taxonomy" id="1690604"/>
    <lineage>
        <taxon>Eukaryota</taxon>
        <taxon>Fungi</taxon>
        <taxon>Dikarya</taxon>
        <taxon>Ascomycota</taxon>
        <taxon>Pezizomycotina</taxon>
        <taxon>Eurotiomycetes</taxon>
        <taxon>Chaetothyriomycetidae</taxon>
        <taxon>Chaetothyriales</taxon>
        <taxon>Trichomeriaceae</taxon>
        <taxon>Lithohypha</taxon>
    </lineage>
</organism>
<evidence type="ECO:0000313" key="4">
    <source>
        <dbReference type="Proteomes" id="UP001345013"/>
    </source>
</evidence>
<feature type="domain" description="DUF6604" evidence="2">
    <location>
        <begin position="12"/>
        <end position="300"/>
    </location>
</feature>
<gene>
    <name evidence="3" type="ORF">LTR24_008413</name>
</gene>
<evidence type="ECO:0000259" key="2">
    <source>
        <dbReference type="Pfam" id="PF20253"/>
    </source>
</evidence>
<name>A0ABR0JZZ7_9EURO</name>
<comment type="caution">
    <text evidence="3">The sequence shown here is derived from an EMBL/GenBank/DDBJ whole genome shotgun (WGS) entry which is preliminary data.</text>
</comment>
<dbReference type="Proteomes" id="UP001345013">
    <property type="component" value="Unassembled WGS sequence"/>
</dbReference>
<feature type="region of interest" description="Disordered" evidence="1">
    <location>
        <begin position="37"/>
        <end position="66"/>
    </location>
</feature>
<protein>
    <recommendedName>
        <fullName evidence="2">DUF6604 domain-containing protein</fullName>
    </recommendedName>
</protein>
<dbReference type="InterPro" id="IPR046539">
    <property type="entry name" value="DUF6604"/>
</dbReference>
<keyword evidence="4" id="KW-1185">Reference proteome</keyword>
<dbReference type="EMBL" id="JAVRRG010000145">
    <property type="protein sequence ID" value="KAK5080790.1"/>
    <property type="molecule type" value="Genomic_DNA"/>
</dbReference>
<feature type="compositionally biased region" description="Basic and acidic residues" evidence="1">
    <location>
        <begin position="48"/>
        <end position="66"/>
    </location>
</feature>
<sequence>MQLPSHLLRTYRRYKTEVKDLLSWICDSAEKVGHSIAPQHNTTSVKLKGRERAEARRAPEARKNVTDNDYYEEPTIAIFDIIHSVRAIASSPTITSGPADVAKKLLHVLTLRRRCLHWYRSNTSQHDRATRLENEKHEHPVSILEQEVDILRHKLPRPVLASPVRLSPAPTPAGIAFNPPIQDAKHVDVSHALGSDESDKSDTILTSLSDDGEAELDHKLPTAGDVAVGIPEALPTPRLSEDDRIQEDYNLAQFCLYQDIEQIEDYLFLELVRYALDQQNSDWLPLLANTAIDMVLKMYRSIDTLLKDPKKCRIGFLKHMVESNPDAFNKLPLMRMQDTIAKQVAISEAQKEAAKAYQVVVVERRYPEFHREGRDLDYFGTTVEQQKLVEQSFVAAIWDAEIPSEPSGVQPWFMDSVSKVIQRAKNYKPRGGYVFFSVDVATAFTLRLNLLATMVLGEKRSIAFDAHRKTALAESAQSKKWDKFKHTLAPDGRIKDISPNLVESLAHLSKDKQRYLEMLNNDLQFLAQLNPFFCCLNNHHVRMHTAVESVQITDQGFVVQLLGHVWNLLREEQYLTSGWLDLDFLIGALGVDFVFQGKRPTIAAGREALGYRIWYAFGLKKKVVAKLVSLFFSKKRPMGEICIKRHMRSRFISSDVPVFWVLYCREHWDTSEYDLGAVDAVLVTAAVVIPPILGQKPVEVVFSDRKGSISNRPQLWKQFDKGPKLDAPDPLSLMKSGLRRDFSMLDFDYLKFHKRCRELVNKLVDAFGEFESSPFHLYDKPTTADKAKYIVWDLLLSDKKEMHVKAAQVFEEWLQEDGDVGVAGIPEKPRSTSFPLPLKPQIVQVVQDIVRRRGLMDGVFTREQEWGMGVAVTGSIEQTVRTAWATQKTGKKA</sequence>
<accession>A0ABR0JZZ7</accession>
<dbReference type="Pfam" id="PF20253">
    <property type="entry name" value="DUF6604"/>
    <property type="match status" value="1"/>
</dbReference>
<dbReference type="PANTHER" id="PTHR38795">
    <property type="entry name" value="DUF6604 DOMAIN-CONTAINING PROTEIN"/>
    <property type="match status" value="1"/>
</dbReference>
<dbReference type="PANTHER" id="PTHR38795:SF1">
    <property type="entry name" value="DUF6604 DOMAIN-CONTAINING PROTEIN"/>
    <property type="match status" value="1"/>
</dbReference>